<evidence type="ECO:0000313" key="4">
    <source>
        <dbReference type="EMBL" id="KAF5750976.1"/>
    </source>
</evidence>
<dbReference type="InParanoid" id="A0A7J7DY04"/>
<organism evidence="4 5">
    <name type="scientific">Tripterygium wilfordii</name>
    <name type="common">Thunder God vine</name>
    <dbReference type="NCBI Taxonomy" id="458696"/>
    <lineage>
        <taxon>Eukaryota</taxon>
        <taxon>Viridiplantae</taxon>
        <taxon>Streptophyta</taxon>
        <taxon>Embryophyta</taxon>
        <taxon>Tracheophyta</taxon>
        <taxon>Spermatophyta</taxon>
        <taxon>Magnoliopsida</taxon>
        <taxon>eudicotyledons</taxon>
        <taxon>Gunneridae</taxon>
        <taxon>Pentapetalae</taxon>
        <taxon>rosids</taxon>
        <taxon>fabids</taxon>
        <taxon>Celastrales</taxon>
        <taxon>Celastraceae</taxon>
        <taxon>Tripterygium</taxon>
    </lineage>
</organism>
<feature type="region of interest" description="Disordered" evidence="1">
    <location>
        <begin position="1"/>
        <end position="65"/>
    </location>
</feature>
<feature type="region of interest" description="Disordered" evidence="1">
    <location>
        <begin position="521"/>
        <end position="544"/>
    </location>
</feature>
<keyword evidence="5" id="KW-1185">Reference proteome</keyword>
<evidence type="ECO:0000256" key="1">
    <source>
        <dbReference type="SAM" id="MobiDB-lite"/>
    </source>
</evidence>
<feature type="domain" description="DUF3741" evidence="3">
    <location>
        <begin position="7"/>
        <end position="29"/>
    </location>
</feature>
<reference evidence="4 5" key="1">
    <citation type="journal article" date="2020" name="Nat. Commun.">
        <title>Genome of Tripterygium wilfordii and identification of cytochrome P450 involved in triptolide biosynthesis.</title>
        <authorList>
            <person name="Tu L."/>
            <person name="Su P."/>
            <person name="Zhang Z."/>
            <person name="Gao L."/>
            <person name="Wang J."/>
            <person name="Hu T."/>
            <person name="Zhou J."/>
            <person name="Zhang Y."/>
            <person name="Zhao Y."/>
            <person name="Liu Y."/>
            <person name="Song Y."/>
            <person name="Tong Y."/>
            <person name="Lu Y."/>
            <person name="Yang J."/>
            <person name="Xu C."/>
            <person name="Jia M."/>
            <person name="Peters R.J."/>
            <person name="Huang L."/>
            <person name="Gao W."/>
        </authorList>
    </citation>
    <scope>NUCLEOTIDE SEQUENCE [LARGE SCALE GENOMIC DNA]</scope>
    <source>
        <strain evidence="5">cv. XIE 37</strain>
        <tissue evidence="4">Leaf</tissue>
    </source>
</reference>
<dbReference type="OrthoDB" id="1925259at2759"/>
<evidence type="ECO:0000313" key="5">
    <source>
        <dbReference type="Proteomes" id="UP000593562"/>
    </source>
</evidence>
<sequence>MSGVLESKRRSPSVIARLMGVDGLPPQQSTHKQNRTSGTYEQREASVEGAQRSDSWRSFRKTSKEEQEFKDVYEVLDSSNKESSCHSSRGASNSKLSEADMAFVRQKFMDAKRLATDEKLQDSQEFHDAIELLVSNKDLLLKFLQQPNSLFTKHLHDLQGSSPPRMTPQFHCGRISAMKSSHDRVNENIDLGCKTERKATRKSRSKSAQKHRDGFLGKPCNTSTAINMLKSSKVCLEGNDDSTKLPARIVVLKPNLGNIQNSARTAGSPRFPHAFLQDCSSNIELTTINNRDSELWAKKTLPDVMGRWRHESREISRKMKTDDSRFKTKGYAGDESSPNTSENESAYESGVRTLIARPINSSARRSSSSRSTKSSVSQEARRRLSERWKLTHNSQELGLSRRGSTLAEMLASPDCEEMPANLDTIIGEEGFSGSDRLEEWVEPLGISSRDGWKVASMTSLSSSRLRSLHAPSISFGSPKTPEAVVHRQSFRSDRYLMPKKPLNRERDKVVRDNFDQRDWSASRKSRSNVKKSQVSSSTLKESNDTAPCVNMCEYESKGHFRDDASFECDCVDSDKPISFVGDENYVHNHVVNVEIENKTWLLNILAKRC</sequence>
<feature type="compositionally biased region" description="Polar residues" evidence="1">
    <location>
        <begin position="530"/>
        <end position="540"/>
    </location>
</feature>
<feature type="compositionally biased region" description="Low complexity" evidence="1">
    <location>
        <begin position="361"/>
        <end position="377"/>
    </location>
</feature>
<dbReference type="AlphaFoldDB" id="A0A7J7DY04"/>
<evidence type="ECO:0000259" key="3">
    <source>
        <dbReference type="Pfam" id="PF14383"/>
    </source>
</evidence>
<feature type="compositionally biased region" description="Basic and acidic residues" evidence="1">
    <location>
        <begin position="379"/>
        <end position="388"/>
    </location>
</feature>
<accession>A0A7J7DY04</accession>
<comment type="caution">
    <text evidence="4">The sequence shown here is derived from an EMBL/GenBank/DDBJ whole genome shotgun (WGS) entry which is preliminary data.</text>
</comment>
<feature type="compositionally biased region" description="Basic residues" evidence="1">
    <location>
        <begin position="199"/>
        <end position="209"/>
    </location>
</feature>
<gene>
    <name evidence="4" type="ORF">HS088_TW03G01317</name>
</gene>
<feature type="domain" description="DUF3741" evidence="2">
    <location>
        <begin position="105"/>
        <end position="149"/>
    </location>
</feature>
<dbReference type="InterPro" id="IPR032795">
    <property type="entry name" value="DUF3741-assoc"/>
</dbReference>
<dbReference type="Proteomes" id="UP000593562">
    <property type="component" value="Unassembled WGS sequence"/>
</dbReference>
<dbReference type="Pfam" id="PF14383">
    <property type="entry name" value="VARLMGL"/>
    <property type="match status" value="1"/>
</dbReference>
<evidence type="ECO:0000259" key="2">
    <source>
        <dbReference type="Pfam" id="PF12552"/>
    </source>
</evidence>
<proteinExistence type="predicted"/>
<dbReference type="PANTHER" id="PTHR46836">
    <property type="entry name" value="AFADIN"/>
    <property type="match status" value="1"/>
</dbReference>
<feature type="compositionally biased region" description="Polar residues" evidence="1">
    <location>
        <begin position="336"/>
        <end position="346"/>
    </location>
</feature>
<dbReference type="FunCoup" id="A0A7J7DY04">
    <property type="interactions" value="2045"/>
</dbReference>
<feature type="compositionally biased region" description="Basic and acidic residues" evidence="1">
    <location>
        <begin position="54"/>
        <end position="65"/>
    </location>
</feature>
<dbReference type="PANTHER" id="PTHR46836:SF8">
    <property type="entry name" value="AFADIN"/>
    <property type="match status" value="1"/>
</dbReference>
<feature type="region of interest" description="Disordered" evidence="1">
    <location>
        <begin position="196"/>
        <end position="216"/>
    </location>
</feature>
<feature type="region of interest" description="Disordered" evidence="1">
    <location>
        <begin position="309"/>
        <end position="388"/>
    </location>
</feature>
<feature type="compositionally biased region" description="Polar residues" evidence="1">
    <location>
        <begin position="26"/>
        <end position="40"/>
    </location>
</feature>
<dbReference type="InterPro" id="IPR022212">
    <property type="entry name" value="DUF3741"/>
</dbReference>
<dbReference type="EMBL" id="JAAARO010000003">
    <property type="protein sequence ID" value="KAF5750976.1"/>
    <property type="molecule type" value="Genomic_DNA"/>
</dbReference>
<protein>
    <recommendedName>
        <fullName evidence="6">DUF3741 domain-containing protein</fullName>
    </recommendedName>
</protein>
<feature type="compositionally biased region" description="Basic and acidic residues" evidence="1">
    <location>
        <begin position="309"/>
        <end position="326"/>
    </location>
</feature>
<dbReference type="Pfam" id="PF12552">
    <property type="entry name" value="DUF3741"/>
    <property type="match status" value="1"/>
</dbReference>
<evidence type="ECO:0008006" key="6">
    <source>
        <dbReference type="Google" id="ProtNLM"/>
    </source>
</evidence>
<name>A0A7J7DY04_TRIWF</name>